<organism evidence="9 10">
    <name type="scientific">Amycolatopsis iheyensis</name>
    <dbReference type="NCBI Taxonomy" id="2945988"/>
    <lineage>
        <taxon>Bacteria</taxon>
        <taxon>Bacillati</taxon>
        <taxon>Actinomycetota</taxon>
        <taxon>Actinomycetes</taxon>
        <taxon>Pseudonocardiales</taxon>
        <taxon>Pseudonocardiaceae</taxon>
        <taxon>Amycolatopsis</taxon>
    </lineage>
</organism>
<evidence type="ECO:0000256" key="3">
    <source>
        <dbReference type="ARBA" id="ARBA00022723"/>
    </source>
</evidence>
<accession>A0A9X2SPR5</accession>
<dbReference type="PRINTS" id="PR00385">
    <property type="entry name" value="P450"/>
</dbReference>
<sequence>MTTHESDTRTLLEVPRVRRGDGVGGMLAFRRDQLSFLRRGIDRYGDVFRFRLVGMEMVLVNQPDLIRQVLVERTDRYNKGAALFEIVRPVLGDGLIVSDGELWHRQRRMMAPTFTMRTVPRFVRTMTTETQRMVDGWRDRTDADGPVDVSTEIGRVALRIVTQSLFSADVAATIPAFERAFATANTVMGAFFRFPFPPLKVPTPGHRRLLRATTAMDEFVSGFIEARLAKDAGAEEDADLLTLLMHAVDEEDGTKMDLKQLHDEVLNLCIAAFETTTNTLAWAFYLLARHPEVERTLHAEVDEVLAGRVPAFDDIPRLTYTRMVIDEVLRIYSPAYQTMRHASVDDELGGYRIPAGTNVLINSYFLHRHQDFWPEPEEFRPERFGPDQAGDRPRHAYLPFGSGPRICIGKHFALVELVLVLATVARTHRLVAPEGAAEVRPDPLITLHPHGGVHLYPVARR</sequence>
<dbReference type="Pfam" id="PF00067">
    <property type="entry name" value="p450"/>
    <property type="match status" value="1"/>
</dbReference>
<comment type="similarity">
    <text evidence="1 8">Belongs to the cytochrome P450 family.</text>
</comment>
<reference evidence="9" key="1">
    <citation type="submission" date="2022-06" db="EMBL/GenBank/DDBJ databases">
        <title>Amycolatopsis iheyaensis sp. nov., a new species of the genus Amycolatopsis isolated from soil in Iheya island, Japan.</title>
        <authorList>
            <person name="Ngamcharungchit C."/>
            <person name="Kanto H."/>
            <person name="Take A."/>
            <person name="Intra B."/>
            <person name="Matsumoto A."/>
            <person name="Panbangred W."/>
            <person name="Inahashi Y."/>
        </authorList>
    </citation>
    <scope>NUCLEOTIDE SEQUENCE</scope>
    <source>
        <strain evidence="9">OK19-0408</strain>
    </source>
</reference>
<evidence type="ECO:0000256" key="4">
    <source>
        <dbReference type="ARBA" id="ARBA00023002"/>
    </source>
</evidence>
<keyword evidence="3 7" id="KW-0479">Metal-binding</keyword>
<dbReference type="GO" id="GO:0004497">
    <property type="term" value="F:monooxygenase activity"/>
    <property type="evidence" value="ECO:0007669"/>
    <property type="project" value="UniProtKB-KW"/>
</dbReference>
<dbReference type="RefSeq" id="WP_257925020.1">
    <property type="nucleotide sequence ID" value="NZ_JAMXQV010000025.1"/>
</dbReference>
<dbReference type="InterPro" id="IPR017972">
    <property type="entry name" value="Cyt_P450_CS"/>
</dbReference>
<evidence type="ECO:0000313" key="9">
    <source>
        <dbReference type="EMBL" id="MCR6488456.1"/>
    </source>
</evidence>
<dbReference type="GO" id="GO:0005506">
    <property type="term" value="F:iron ion binding"/>
    <property type="evidence" value="ECO:0007669"/>
    <property type="project" value="InterPro"/>
</dbReference>
<dbReference type="AlphaFoldDB" id="A0A9X2SPR5"/>
<evidence type="ECO:0000256" key="1">
    <source>
        <dbReference type="ARBA" id="ARBA00010617"/>
    </source>
</evidence>
<dbReference type="SUPFAM" id="SSF48264">
    <property type="entry name" value="Cytochrome P450"/>
    <property type="match status" value="1"/>
</dbReference>
<proteinExistence type="inferred from homology"/>
<dbReference type="EMBL" id="JAMXQV010000025">
    <property type="protein sequence ID" value="MCR6488456.1"/>
    <property type="molecule type" value="Genomic_DNA"/>
</dbReference>
<evidence type="ECO:0000256" key="8">
    <source>
        <dbReference type="RuleBase" id="RU000461"/>
    </source>
</evidence>
<keyword evidence="6 8" id="KW-0503">Monooxygenase</keyword>
<keyword evidence="10" id="KW-1185">Reference proteome</keyword>
<evidence type="ECO:0000256" key="6">
    <source>
        <dbReference type="ARBA" id="ARBA00023033"/>
    </source>
</evidence>
<evidence type="ECO:0000256" key="7">
    <source>
        <dbReference type="PIRSR" id="PIRSR602401-1"/>
    </source>
</evidence>
<dbReference type="Proteomes" id="UP001144096">
    <property type="component" value="Unassembled WGS sequence"/>
</dbReference>
<dbReference type="PANTHER" id="PTHR24291">
    <property type="entry name" value="CYTOCHROME P450 FAMILY 4"/>
    <property type="match status" value="1"/>
</dbReference>
<dbReference type="CDD" id="cd20620">
    <property type="entry name" value="CYP132-like"/>
    <property type="match status" value="1"/>
</dbReference>
<comment type="caution">
    <text evidence="9">The sequence shown here is derived from an EMBL/GenBank/DDBJ whole genome shotgun (WGS) entry which is preliminary data.</text>
</comment>
<keyword evidence="5 7" id="KW-0408">Iron</keyword>
<dbReference type="InterPro" id="IPR050196">
    <property type="entry name" value="Cytochrome_P450_Monoox"/>
</dbReference>
<dbReference type="GO" id="GO:0020037">
    <property type="term" value="F:heme binding"/>
    <property type="evidence" value="ECO:0007669"/>
    <property type="project" value="InterPro"/>
</dbReference>
<comment type="cofactor">
    <cofactor evidence="7">
        <name>heme</name>
        <dbReference type="ChEBI" id="CHEBI:30413"/>
    </cofactor>
</comment>
<evidence type="ECO:0000256" key="2">
    <source>
        <dbReference type="ARBA" id="ARBA00022617"/>
    </source>
</evidence>
<dbReference type="Gene3D" id="1.10.630.10">
    <property type="entry name" value="Cytochrome P450"/>
    <property type="match status" value="1"/>
</dbReference>
<feature type="binding site" description="axial binding residue" evidence="7">
    <location>
        <position position="407"/>
    </location>
    <ligand>
        <name>heme</name>
        <dbReference type="ChEBI" id="CHEBI:30413"/>
    </ligand>
    <ligandPart>
        <name>Fe</name>
        <dbReference type="ChEBI" id="CHEBI:18248"/>
    </ligandPart>
</feature>
<gene>
    <name evidence="9" type="ORF">M8542_37075</name>
</gene>
<evidence type="ECO:0000313" key="10">
    <source>
        <dbReference type="Proteomes" id="UP001144096"/>
    </source>
</evidence>
<evidence type="ECO:0000256" key="5">
    <source>
        <dbReference type="ARBA" id="ARBA00023004"/>
    </source>
</evidence>
<dbReference type="GO" id="GO:0016705">
    <property type="term" value="F:oxidoreductase activity, acting on paired donors, with incorporation or reduction of molecular oxygen"/>
    <property type="evidence" value="ECO:0007669"/>
    <property type="project" value="InterPro"/>
</dbReference>
<dbReference type="InterPro" id="IPR001128">
    <property type="entry name" value="Cyt_P450"/>
</dbReference>
<dbReference type="InterPro" id="IPR002401">
    <property type="entry name" value="Cyt_P450_E_grp-I"/>
</dbReference>
<dbReference type="PRINTS" id="PR00463">
    <property type="entry name" value="EP450I"/>
</dbReference>
<keyword evidence="2 7" id="KW-0349">Heme</keyword>
<name>A0A9X2SPR5_9PSEU</name>
<dbReference type="PROSITE" id="PS00086">
    <property type="entry name" value="CYTOCHROME_P450"/>
    <property type="match status" value="1"/>
</dbReference>
<protein>
    <submittedName>
        <fullName evidence="9">Cytochrome P450</fullName>
    </submittedName>
</protein>
<dbReference type="InterPro" id="IPR036396">
    <property type="entry name" value="Cyt_P450_sf"/>
</dbReference>
<dbReference type="PANTHER" id="PTHR24291:SF50">
    <property type="entry name" value="BIFUNCTIONAL ALBAFLAVENONE MONOOXYGENASE_TERPENE SYNTHASE"/>
    <property type="match status" value="1"/>
</dbReference>
<keyword evidence="4 8" id="KW-0560">Oxidoreductase</keyword>